<evidence type="ECO:0000256" key="1">
    <source>
        <dbReference type="ARBA" id="ARBA00000085"/>
    </source>
</evidence>
<evidence type="ECO:0000256" key="4">
    <source>
        <dbReference type="ARBA" id="ARBA00023012"/>
    </source>
</evidence>
<dbReference type="PANTHER" id="PTHR48111:SF1">
    <property type="entry name" value="TWO-COMPONENT RESPONSE REGULATOR ORR33"/>
    <property type="match status" value="1"/>
</dbReference>
<dbReference type="InterPro" id="IPR036097">
    <property type="entry name" value="HisK_dim/P_sf"/>
</dbReference>
<dbReference type="SMART" id="SM00448">
    <property type="entry name" value="REC"/>
    <property type="match status" value="1"/>
</dbReference>
<dbReference type="SUPFAM" id="SSF47384">
    <property type="entry name" value="Homodimeric domain of signal transducing histidine kinase"/>
    <property type="match status" value="1"/>
</dbReference>
<dbReference type="InterPro" id="IPR001789">
    <property type="entry name" value="Sig_transdc_resp-reg_receiver"/>
</dbReference>
<dbReference type="SUPFAM" id="SSF55785">
    <property type="entry name" value="PYP-like sensor domain (PAS domain)"/>
    <property type="match status" value="1"/>
</dbReference>
<dbReference type="CDD" id="cd00130">
    <property type="entry name" value="PAS"/>
    <property type="match status" value="1"/>
</dbReference>
<feature type="domain" description="Histidine kinase" evidence="9">
    <location>
        <begin position="275"/>
        <end position="476"/>
    </location>
</feature>
<dbReference type="InterPro" id="IPR013655">
    <property type="entry name" value="PAS_fold_3"/>
</dbReference>
<dbReference type="InterPro" id="IPR000014">
    <property type="entry name" value="PAS"/>
</dbReference>
<dbReference type="InterPro" id="IPR039420">
    <property type="entry name" value="WalR-like"/>
</dbReference>
<accession>A0A846QQ83</accession>
<evidence type="ECO:0000256" key="6">
    <source>
        <dbReference type="ARBA" id="ARBA00023125"/>
    </source>
</evidence>
<evidence type="ECO:0000256" key="8">
    <source>
        <dbReference type="PROSITE-ProRule" id="PRU00169"/>
    </source>
</evidence>
<evidence type="ECO:0000313" key="13">
    <source>
        <dbReference type="Proteomes" id="UP000580856"/>
    </source>
</evidence>
<dbReference type="PROSITE" id="PS50109">
    <property type="entry name" value="HIS_KIN"/>
    <property type="match status" value="1"/>
</dbReference>
<gene>
    <name evidence="12" type="ORF">GGQ74_003034</name>
</gene>
<evidence type="ECO:0000256" key="5">
    <source>
        <dbReference type="ARBA" id="ARBA00023015"/>
    </source>
</evidence>
<evidence type="ECO:0000259" key="9">
    <source>
        <dbReference type="PROSITE" id="PS50109"/>
    </source>
</evidence>
<dbReference type="GO" id="GO:0006355">
    <property type="term" value="P:regulation of DNA-templated transcription"/>
    <property type="evidence" value="ECO:0007669"/>
    <property type="project" value="TreeGrafter"/>
</dbReference>
<name>A0A846QQ83_9BACT</name>
<dbReference type="GO" id="GO:0005829">
    <property type="term" value="C:cytosol"/>
    <property type="evidence" value="ECO:0007669"/>
    <property type="project" value="TreeGrafter"/>
</dbReference>
<dbReference type="EC" id="2.7.13.3" evidence="2"/>
<dbReference type="PROSITE" id="PS50110">
    <property type="entry name" value="RESPONSE_REGULATORY"/>
    <property type="match status" value="1"/>
</dbReference>
<dbReference type="GO" id="GO:0032993">
    <property type="term" value="C:protein-DNA complex"/>
    <property type="evidence" value="ECO:0007669"/>
    <property type="project" value="TreeGrafter"/>
</dbReference>
<evidence type="ECO:0000256" key="3">
    <source>
        <dbReference type="ARBA" id="ARBA00022553"/>
    </source>
</evidence>
<dbReference type="Gene3D" id="3.30.450.20">
    <property type="entry name" value="PAS domain"/>
    <property type="match status" value="1"/>
</dbReference>
<reference evidence="12 13" key="1">
    <citation type="submission" date="2020-03" db="EMBL/GenBank/DDBJ databases">
        <title>Genomic Encyclopedia of Type Strains, Phase IV (KMG-IV): sequencing the most valuable type-strain genomes for metagenomic binning, comparative biology and taxonomic classification.</title>
        <authorList>
            <person name="Goeker M."/>
        </authorList>
    </citation>
    <scope>NUCLEOTIDE SEQUENCE [LARGE SCALE GENOMIC DNA]</scope>
    <source>
        <strain evidence="12 13">DSM 24233</strain>
    </source>
</reference>
<keyword evidence="4" id="KW-0902">Two-component regulatory system</keyword>
<keyword evidence="6" id="KW-0238">DNA-binding</keyword>
<evidence type="ECO:0000259" key="11">
    <source>
        <dbReference type="PROSITE" id="PS50112"/>
    </source>
</evidence>
<sequence length="484" mass="53963">MVNSRDIRILSIEDELRVRESIVDWLGDSGYSMLEAEDGIVGVETFKRERPDLVLLDMGLPGLNGLEVLASIHAASPDTPVIIVSAKADISDAISAFKAGAWDYITKPIVNFDILEQTIRNCLERKDLREAVRRAQERYQRLVQNLPVVIFSLTPQMRLDFINDTCEGILGYPPEEAMAEAGWIIEHTVVEDREGLEKALRRGFDGEEFLHEFRFEHRKGYLVYLRARSMPMDEERADSGPHVHGVITDVTERQFLDKVLIQREKLNTLGAISHELAHEIRNPLMALGGFARVLARKHPDMAEIEVIVSETKRIEELMNRISSYLAPVPVKSRICSVNALLTFCLDRLASSSARGNLDIVNRLASDLPAIKSDSDLLTETFYNILNHILSSVTGKGRLMLSTREIAGHVVVGFDVTAPADTDLTREQELLILPFDGEGSSVSLAVSFRNLKNLGGHLSFERKNGTVSFTVSLPKILPQGVDAAQ</sequence>
<organism evidence="12 13">
    <name type="scientific">Desulfobaculum xiamenense</name>
    <dbReference type="NCBI Taxonomy" id="995050"/>
    <lineage>
        <taxon>Bacteria</taxon>
        <taxon>Pseudomonadati</taxon>
        <taxon>Thermodesulfobacteriota</taxon>
        <taxon>Desulfovibrionia</taxon>
        <taxon>Desulfovibrionales</taxon>
        <taxon>Desulfovibrionaceae</taxon>
        <taxon>Desulfobaculum</taxon>
    </lineage>
</organism>
<proteinExistence type="predicted"/>
<dbReference type="PANTHER" id="PTHR48111">
    <property type="entry name" value="REGULATOR OF RPOS"/>
    <property type="match status" value="1"/>
</dbReference>
<evidence type="ECO:0000259" key="10">
    <source>
        <dbReference type="PROSITE" id="PS50110"/>
    </source>
</evidence>
<dbReference type="InterPro" id="IPR011006">
    <property type="entry name" value="CheY-like_superfamily"/>
</dbReference>
<dbReference type="InterPro" id="IPR035965">
    <property type="entry name" value="PAS-like_dom_sf"/>
</dbReference>
<dbReference type="Proteomes" id="UP000580856">
    <property type="component" value="Unassembled WGS sequence"/>
</dbReference>
<evidence type="ECO:0000256" key="2">
    <source>
        <dbReference type="ARBA" id="ARBA00012438"/>
    </source>
</evidence>
<dbReference type="GO" id="GO:0000155">
    <property type="term" value="F:phosphorelay sensor kinase activity"/>
    <property type="evidence" value="ECO:0007669"/>
    <property type="project" value="InterPro"/>
</dbReference>
<dbReference type="SUPFAM" id="SSF52172">
    <property type="entry name" value="CheY-like"/>
    <property type="match status" value="1"/>
</dbReference>
<dbReference type="InterPro" id="IPR003661">
    <property type="entry name" value="HisK_dim/P_dom"/>
</dbReference>
<dbReference type="NCBIfam" id="TIGR00229">
    <property type="entry name" value="sensory_box"/>
    <property type="match status" value="1"/>
</dbReference>
<dbReference type="EMBL" id="JAATJA010000004">
    <property type="protein sequence ID" value="NJB69337.1"/>
    <property type="molecule type" value="Genomic_DNA"/>
</dbReference>
<dbReference type="Gene3D" id="3.30.565.10">
    <property type="entry name" value="Histidine kinase-like ATPase, C-terminal domain"/>
    <property type="match status" value="1"/>
</dbReference>
<keyword evidence="13" id="KW-1185">Reference proteome</keyword>
<feature type="modified residue" description="4-aspartylphosphate" evidence="8">
    <location>
        <position position="57"/>
    </location>
</feature>
<evidence type="ECO:0000256" key="7">
    <source>
        <dbReference type="ARBA" id="ARBA00023163"/>
    </source>
</evidence>
<keyword evidence="3 8" id="KW-0597">Phosphoprotein</keyword>
<dbReference type="InterPro" id="IPR036890">
    <property type="entry name" value="HATPase_C_sf"/>
</dbReference>
<protein>
    <recommendedName>
        <fullName evidence="2">histidine kinase</fullName>
        <ecNumber evidence="2">2.7.13.3</ecNumber>
    </recommendedName>
</protein>
<dbReference type="InterPro" id="IPR005467">
    <property type="entry name" value="His_kinase_dom"/>
</dbReference>
<dbReference type="Pfam" id="PF00512">
    <property type="entry name" value="HisKA"/>
    <property type="match status" value="1"/>
</dbReference>
<dbReference type="Pfam" id="PF08447">
    <property type="entry name" value="PAS_3"/>
    <property type="match status" value="1"/>
</dbReference>
<comment type="catalytic activity">
    <reaction evidence="1">
        <text>ATP + protein L-histidine = ADP + protein N-phospho-L-histidine.</text>
        <dbReference type="EC" id="2.7.13.3"/>
    </reaction>
</comment>
<dbReference type="AlphaFoldDB" id="A0A846QQ83"/>
<keyword evidence="7" id="KW-0804">Transcription</keyword>
<dbReference type="GO" id="GO:0000156">
    <property type="term" value="F:phosphorelay response regulator activity"/>
    <property type="evidence" value="ECO:0007669"/>
    <property type="project" value="TreeGrafter"/>
</dbReference>
<dbReference type="CDD" id="cd00082">
    <property type="entry name" value="HisKA"/>
    <property type="match status" value="1"/>
</dbReference>
<keyword evidence="5" id="KW-0805">Transcription regulation</keyword>
<dbReference type="RefSeq" id="WP_167942413.1">
    <property type="nucleotide sequence ID" value="NZ_JAATJA010000004.1"/>
</dbReference>
<feature type="domain" description="Response regulatory" evidence="10">
    <location>
        <begin position="8"/>
        <end position="122"/>
    </location>
</feature>
<dbReference type="Gene3D" id="3.40.50.2300">
    <property type="match status" value="1"/>
</dbReference>
<dbReference type="Gene3D" id="1.10.287.130">
    <property type="match status" value="1"/>
</dbReference>
<dbReference type="PROSITE" id="PS50112">
    <property type="entry name" value="PAS"/>
    <property type="match status" value="1"/>
</dbReference>
<feature type="domain" description="PAS" evidence="11">
    <location>
        <begin position="135"/>
        <end position="207"/>
    </location>
</feature>
<dbReference type="GO" id="GO:0000976">
    <property type="term" value="F:transcription cis-regulatory region binding"/>
    <property type="evidence" value="ECO:0007669"/>
    <property type="project" value="TreeGrafter"/>
</dbReference>
<dbReference type="SMART" id="SM00388">
    <property type="entry name" value="HisKA"/>
    <property type="match status" value="1"/>
</dbReference>
<comment type="caution">
    <text evidence="12">The sequence shown here is derived from an EMBL/GenBank/DDBJ whole genome shotgun (WGS) entry which is preliminary data.</text>
</comment>
<dbReference type="Pfam" id="PF00072">
    <property type="entry name" value="Response_reg"/>
    <property type="match status" value="1"/>
</dbReference>
<evidence type="ECO:0000313" key="12">
    <source>
        <dbReference type="EMBL" id="NJB69337.1"/>
    </source>
</evidence>
<dbReference type="SMART" id="SM00091">
    <property type="entry name" value="PAS"/>
    <property type="match status" value="1"/>
</dbReference>